<evidence type="ECO:0000313" key="4">
    <source>
        <dbReference type="RefSeq" id="XP_002742356.1"/>
    </source>
</evidence>
<dbReference type="SUPFAM" id="SSF50729">
    <property type="entry name" value="PH domain-like"/>
    <property type="match status" value="2"/>
</dbReference>
<evidence type="ECO:0000313" key="3">
    <source>
        <dbReference type="Proteomes" id="UP000694865"/>
    </source>
</evidence>
<dbReference type="GeneID" id="100369063"/>
<dbReference type="Pfam" id="PF00169">
    <property type="entry name" value="PH"/>
    <property type="match status" value="2"/>
</dbReference>
<sequence>MPYTDRQNRVCGYLDIEENENSGKFFRRYFMLEPRTSQLFYYMDNPLNLPKGSAPVGALNMTYVSKVNDASRIRPKAEYCFVINGCDRRYYLQANDAQDMMEWIDKLNDSCKIIVPPASTMSQDDSTFRPGRSNSEKTISYKTEVIGGVVVRTPIHTGDSDSDSSDGTGHTNTLPARLSSPSNLHRRRSGCMPIKQGFCVKQGAVMKNWKRRFFILDDHGFSYYKNENDKDAIRTIAIRDMLDCKESTLGDTLLRDNLFEVSTISRTFYIQADSPEEMQSWISSVCGAIMAKRASVATNTWTL</sequence>
<gene>
    <name evidence="4" type="primary">LOC100369063</name>
</gene>
<evidence type="ECO:0000259" key="2">
    <source>
        <dbReference type="PROSITE" id="PS50003"/>
    </source>
</evidence>
<dbReference type="Gene3D" id="2.30.29.30">
    <property type="entry name" value="Pleckstrin-homology domain (PH domain)/Phosphotyrosine-binding domain (PTB)"/>
    <property type="match status" value="2"/>
</dbReference>
<dbReference type="CDD" id="cd13271">
    <property type="entry name" value="PH2_TAPP1_2"/>
    <property type="match status" value="1"/>
</dbReference>
<dbReference type="PROSITE" id="PS50003">
    <property type="entry name" value="PH_DOMAIN"/>
    <property type="match status" value="2"/>
</dbReference>
<dbReference type="CDD" id="cd13270">
    <property type="entry name" value="PH1_TAPP1_2"/>
    <property type="match status" value="1"/>
</dbReference>
<name>A0ABM0H1U9_SACKO</name>
<dbReference type="InterPro" id="IPR001849">
    <property type="entry name" value="PH_domain"/>
</dbReference>
<evidence type="ECO:0000256" key="1">
    <source>
        <dbReference type="SAM" id="MobiDB-lite"/>
    </source>
</evidence>
<keyword evidence="3" id="KW-1185">Reference proteome</keyword>
<organism evidence="3 4">
    <name type="scientific">Saccoglossus kowalevskii</name>
    <name type="common">Acorn worm</name>
    <dbReference type="NCBI Taxonomy" id="10224"/>
    <lineage>
        <taxon>Eukaryota</taxon>
        <taxon>Metazoa</taxon>
        <taxon>Hemichordata</taxon>
        <taxon>Enteropneusta</taxon>
        <taxon>Harrimaniidae</taxon>
        <taxon>Saccoglossus</taxon>
    </lineage>
</organism>
<dbReference type="InterPro" id="IPR011993">
    <property type="entry name" value="PH-like_dom_sf"/>
</dbReference>
<protein>
    <submittedName>
        <fullName evidence="4">Pleckstrin homology domain-containing family A member 1-like</fullName>
    </submittedName>
</protein>
<dbReference type="PANTHER" id="PTHR14336">
    <property type="entry name" value="TANDEM PH DOMAIN CONTAINING PROTEIN"/>
    <property type="match status" value="1"/>
</dbReference>
<feature type="domain" description="PH" evidence="2">
    <location>
        <begin position="192"/>
        <end position="290"/>
    </location>
</feature>
<feature type="region of interest" description="Disordered" evidence="1">
    <location>
        <begin position="156"/>
        <end position="186"/>
    </location>
</feature>
<feature type="domain" description="PH" evidence="2">
    <location>
        <begin position="7"/>
        <end position="112"/>
    </location>
</feature>
<proteinExistence type="predicted"/>
<dbReference type="RefSeq" id="XP_002742356.1">
    <property type="nucleotide sequence ID" value="XM_002742310.2"/>
</dbReference>
<dbReference type="SMART" id="SM00233">
    <property type="entry name" value="PH"/>
    <property type="match status" value="2"/>
</dbReference>
<dbReference type="PANTHER" id="PTHR14336:SF8">
    <property type="entry name" value="PROTEIN OPY1"/>
    <property type="match status" value="1"/>
</dbReference>
<reference evidence="4" key="1">
    <citation type="submission" date="2025-08" db="UniProtKB">
        <authorList>
            <consortium name="RefSeq"/>
        </authorList>
    </citation>
    <scope>IDENTIFICATION</scope>
    <source>
        <tissue evidence="4">Testes</tissue>
    </source>
</reference>
<accession>A0ABM0H1U9</accession>
<dbReference type="Proteomes" id="UP000694865">
    <property type="component" value="Unplaced"/>
</dbReference>
<dbReference type="InterPro" id="IPR051707">
    <property type="entry name" value="PI-Interact_SigTrans_Reg"/>
</dbReference>